<proteinExistence type="predicted"/>
<accession>A0ACB5UI03</accession>
<evidence type="ECO:0000313" key="1">
    <source>
        <dbReference type="EMBL" id="GMQ62386.1"/>
    </source>
</evidence>
<keyword evidence="2" id="KW-1185">Reference proteome</keyword>
<reference evidence="1" key="1">
    <citation type="submission" date="2023-09" db="EMBL/GenBank/DDBJ databases">
        <title>Vallitalea sediminicola and Vallitalea maricola sp. nov., anaerobic bacteria isolated from marine sediment.</title>
        <authorList>
            <person name="Hirano S."/>
            <person name="Maeda A."/>
            <person name="Terahara T."/>
            <person name="Mori K."/>
            <person name="Hamada M."/>
            <person name="Matsumoto R."/>
            <person name="Kobayashi T."/>
        </authorList>
    </citation>
    <scope>NUCLEOTIDE SEQUENCE</scope>
    <source>
        <strain evidence="1">AN17-2</strain>
    </source>
</reference>
<dbReference type="EMBL" id="BTPU01000025">
    <property type="protein sequence ID" value="GMQ62386.1"/>
    <property type="molecule type" value="Genomic_DNA"/>
</dbReference>
<gene>
    <name evidence="1" type="ORF">AN2V17_16180</name>
</gene>
<protein>
    <submittedName>
        <fullName evidence="1">Uncharacterized protein</fullName>
    </submittedName>
</protein>
<dbReference type="Proteomes" id="UP001374599">
    <property type="component" value="Unassembled WGS sequence"/>
</dbReference>
<comment type="caution">
    <text evidence="1">The sequence shown here is derived from an EMBL/GenBank/DDBJ whole genome shotgun (WGS) entry which is preliminary data.</text>
</comment>
<name>A0ACB5UI03_9FIRM</name>
<evidence type="ECO:0000313" key="2">
    <source>
        <dbReference type="Proteomes" id="UP001374599"/>
    </source>
</evidence>
<organism evidence="1 2">
    <name type="scientific">Vallitalea maricola</name>
    <dbReference type="NCBI Taxonomy" id="3074433"/>
    <lineage>
        <taxon>Bacteria</taxon>
        <taxon>Bacillati</taxon>
        <taxon>Bacillota</taxon>
        <taxon>Clostridia</taxon>
        <taxon>Lachnospirales</taxon>
        <taxon>Vallitaleaceae</taxon>
        <taxon>Vallitalea</taxon>
    </lineage>
</organism>
<sequence>MTWKPTEAELPTIAKVDSLDGDCFDILLSNGHSIFLELGDRTGEPAFQKLIKQRLFDRPQTDGKRLYWVDGPSFTVAEILTMLAKGKEKQETQNLKGDETI</sequence>